<accession>A0A6N9JZ61</accession>
<sequence length="410" mass="48521">MNPKISIILPNYNNEKYLKEAIESVLNQTYTNFELIIVDDASTDGSLKIIRAFDDKRIKVITSEVNRHVAYASNLGIKYASGEYIAKIDSDDIWENQKLEKQIEFMENHKEYGGCFTKVNIIDEKSEDANIKYKVIFDLFEKAKNQSQKEWLRFFLSEGNCLCNSSSLIRKCIFEKIDGFFNLAYVGAEDYELWVRTVIRYPIYVLDERLVRYRWEEDSENKISGLTKEKVYAAINLQMMLKSYIFDYMTDEEFVKYFKEDFINENSKTTQEIECEKAQCLLKCTGEEVNFLGLQRFDQILRNPEMLDILEKNMNFALPDFYKNLRVRNFGIPKEVEEKEAYIKRLEEEIMNSRNTIHNLEMQIEMKNNEMTESENKWETLIDSYELSNSWKITKPLRVAGSFIKKKSKK</sequence>
<dbReference type="PANTHER" id="PTHR22916:SF3">
    <property type="entry name" value="UDP-GLCNAC:BETAGAL BETA-1,3-N-ACETYLGLUCOSAMINYLTRANSFERASE-LIKE PROTEIN 1"/>
    <property type="match status" value="1"/>
</dbReference>
<keyword evidence="1" id="KW-0175">Coiled coil</keyword>
<proteinExistence type="predicted"/>
<evidence type="ECO:0000259" key="2">
    <source>
        <dbReference type="Pfam" id="PF00535"/>
    </source>
</evidence>
<dbReference type="AlphaFoldDB" id="A0A6N9JZ61"/>
<protein>
    <submittedName>
        <fullName evidence="3">Glycosyltransferase</fullName>
    </submittedName>
</protein>
<feature type="domain" description="Glycosyltransferase 2-like" evidence="2">
    <location>
        <begin position="6"/>
        <end position="164"/>
    </location>
</feature>
<dbReference type="GO" id="GO:0016758">
    <property type="term" value="F:hexosyltransferase activity"/>
    <property type="evidence" value="ECO:0007669"/>
    <property type="project" value="UniProtKB-ARBA"/>
</dbReference>
<dbReference type="Gene3D" id="3.90.550.10">
    <property type="entry name" value="Spore Coat Polysaccharide Biosynthesis Protein SpsA, Chain A"/>
    <property type="match status" value="1"/>
</dbReference>
<evidence type="ECO:0000313" key="4">
    <source>
        <dbReference type="Proteomes" id="UP000449249"/>
    </source>
</evidence>
<comment type="caution">
    <text evidence="3">The sequence shown here is derived from an EMBL/GenBank/DDBJ whole genome shotgun (WGS) entry which is preliminary data.</text>
</comment>
<organism evidence="3 4">
    <name type="scientific">Dorea longicatena</name>
    <dbReference type="NCBI Taxonomy" id="88431"/>
    <lineage>
        <taxon>Bacteria</taxon>
        <taxon>Bacillati</taxon>
        <taxon>Bacillota</taxon>
        <taxon>Clostridia</taxon>
        <taxon>Lachnospirales</taxon>
        <taxon>Lachnospiraceae</taxon>
        <taxon>Dorea</taxon>
    </lineage>
</organism>
<evidence type="ECO:0000313" key="3">
    <source>
        <dbReference type="EMBL" id="MZK11039.1"/>
    </source>
</evidence>
<dbReference type="PANTHER" id="PTHR22916">
    <property type="entry name" value="GLYCOSYLTRANSFERASE"/>
    <property type="match status" value="1"/>
</dbReference>
<name>A0A6N9JZ61_9FIRM</name>
<keyword evidence="3" id="KW-0808">Transferase</keyword>
<dbReference type="RefSeq" id="WP_006428587.1">
    <property type="nucleotide sequence ID" value="NZ_CP102280.1"/>
</dbReference>
<gene>
    <name evidence="3" type="ORF">GT576_11980</name>
</gene>
<dbReference type="InterPro" id="IPR001173">
    <property type="entry name" value="Glyco_trans_2-like"/>
</dbReference>
<dbReference type="InterPro" id="IPR029044">
    <property type="entry name" value="Nucleotide-diphossugar_trans"/>
</dbReference>
<feature type="coiled-coil region" evidence="1">
    <location>
        <begin position="336"/>
        <end position="377"/>
    </location>
</feature>
<evidence type="ECO:0000256" key="1">
    <source>
        <dbReference type="SAM" id="Coils"/>
    </source>
</evidence>
<dbReference type="SUPFAM" id="SSF53448">
    <property type="entry name" value="Nucleotide-diphospho-sugar transferases"/>
    <property type="match status" value="1"/>
</dbReference>
<dbReference type="Pfam" id="PF00535">
    <property type="entry name" value="Glycos_transf_2"/>
    <property type="match status" value="1"/>
</dbReference>
<dbReference type="EMBL" id="WWSH01000010">
    <property type="protein sequence ID" value="MZK11039.1"/>
    <property type="molecule type" value="Genomic_DNA"/>
</dbReference>
<dbReference type="GeneID" id="93136363"/>
<reference evidence="3 4" key="1">
    <citation type="journal article" date="2019" name="Nat. Med.">
        <title>A library of human gut bacterial isolates paired with longitudinal multiomics data enables mechanistic microbiome research.</title>
        <authorList>
            <person name="Poyet M."/>
            <person name="Groussin M."/>
            <person name="Gibbons S.M."/>
            <person name="Avila-Pacheco J."/>
            <person name="Jiang X."/>
            <person name="Kearney S.M."/>
            <person name="Perrotta A.R."/>
            <person name="Berdy B."/>
            <person name="Zhao S."/>
            <person name="Lieberman T.D."/>
            <person name="Swanson P.K."/>
            <person name="Smith M."/>
            <person name="Roesemann S."/>
            <person name="Alexander J.E."/>
            <person name="Rich S.A."/>
            <person name="Livny J."/>
            <person name="Vlamakis H."/>
            <person name="Clish C."/>
            <person name="Bullock K."/>
            <person name="Deik A."/>
            <person name="Scott J."/>
            <person name="Pierce K.A."/>
            <person name="Xavier R.J."/>
            <person name="Alm E.J."/>
        </authorList>
    </citation>
    <scope>NUCLEOTIDE SEQUENCE [LARGE SCALE GENOMIC DNA]</scope>
    <source>
        <strain evidence="3 4">BIOML-A1</strain>
    </source>
</reference>
<dbReference type="Proteomes" id="UP000449249">
    <property type="component" value="Unassembled WGS sequence"/>
</dbReference>